<name>A0A518ALV1_9BACT</name>
<dbReference type="EC" id="2.1.1.164" evidence="1"/>
<dbReference type="OrthoDB" id="278023at2"/>
<dbReference type="GO" id="GO:0102082">
    <property type="term" value="F:demethylrebeccamycin--D-glucose O-methyltransferase activity"/>
    <property type="evidence" value="ECO:0007669"/>
    <property type="project" value="UniProtKB-EC"/>
</dbReference>
<dbReference type="InterPro" id="IPR029063">
    <property type="entry name" value="SAM-dependent_MTases_sf"/>
</dbReference>
<gene>
    <name evidence="1" type="primary">rebM_2</name>
    <name evidence="1" type="ORF">Pan181_19030</name>
</gene>
<dbReference type="EMBL" id="CP036278">
    <property type="protein sequence ID" value="QDU55709.1"/>
    <property type="molecule type" value="Genomic_DNA"/>
</dbReference>
<dbReference type="KEGG" id="amuc:Pan181_19030"/>
<keyword evidence="1" id="KW-0489">Methyltransferase</keyword>
<dbReference type="SUPFAM" id="SSF53335">
    <property type="entry name" value="S-adenosyl-L-methionine-dependent methyltransferases"/>
    <property type="match status" value="1"/>
</dbReference>
<protein>
    <submittedName>
        <fullName evidence="1">Demethylrebeccamycin-D-glucose O-methyltransferase</fullName>
        <ecNumber evidence="1">2.1.1.164</ecNumber>
    </submittedName>
</protein>
<sequence length="278" mass="32040">MISCPTIEKDVIRRHYDVSTLFYRLLWGRHIHHGYWEQDESPAIAQDQLTDRLVAAANISAGQKVVDIGCGMGGSSRRLAKKYGCEVTGVTLSPFQRRWATLASARYGLRRQTRFLRADAEQVQFDPEQFDVVWSVECTEHLFDKPAFIQRAAEWLKPGGTMAICAWLAGPELNESQRQQVFDVCEGFFCPSLATLDEYQQWMREAGLTVERADDWTQQVDRTWEICRDRVKRFAIHRAAKWIDRGQIIFLDRFQTILDAYRSGAMQYGCFVAKKAVD</sequence>
<reference evidence="1 2" key="1">
    <citation type="submission" date="2019-02" db="EMBL/GenBank/DDBJ databases">
        <title>Deep-cultivation of Planctomycetes and their phenomic and genomic characterization uncovers novel biology.</title>
        <authorList>
            <person name="Wiegand S."/>
            <person name="Jogler M."/>
            <person name="Boedeker C."/>
            <person name="Pinto D."/>
            <person name="Vollmers J."/>
            <person name="Rivas-Marin E."/>
            <person name="Kohn T."/>
            <person name="Peeters S.H."/>
            <person name="Heuer A."/>
            <person name="Rast P."/>
            <person name="Oberbeckmann S."/>
            <person name="Bunk B."/>
            <person name="Jeske O."/>
            <person name="Meyerdierks A."/>
            <person name="Storesund J.E."/>
            <person name="Kallscheuer N."/>
            <person name="Luecker S."/>
            <person name="Lage O.M."/>
            <person name="Pohl T."/>
            <person name="Merkel B.J."/>
            <person name="Hornburger P."/>
            <person name="Mueller R.-W."/>
            <person name="Bruemmer F."/>
            <person name="Labrenz M."/>
            <person name="Spormann A.M."/>
            <person name="Op den Camp H."/>
            <person name="Overmann J."/>
            <person name="Amann R."/>
            <person name="Jetten M.S.M."/>
            <person name="Mascher T."/>
            <person name="Medema M.H."/>
            <person name="Devos D.P."/>
            <person name="Kaster A.-K."/>
            <person name="Ovreas L."/>
            <person name="Rohde M."/>
            <person name="Galperin M.Y."/>
            <person name="Jogler C."/>
        </authorList>
    </citation>
    <scope>NUCLEOTIDE SEQUENCE [LARGE SCALE GENOMIC DNA]</scope>
    <source>
        <strain evidence="1 2">Pan181</strain>
    </source>
</reference>
<keyword evidence="2" id="KW-1185">Reference proteome</keyword>
<dbReference type="InterPro" id="IPR050447">
    <property type="entry name" value="Erg6_SMT_methyltransf"/>
</dbReference>
<dbReference type="RefSeq" id="WP_145246530.1">
    <property type="nucleotide sequence ID" value="NZ_CP036278.1"/>
</dbReference>
<dbReference type="PANTHER" id="PTHR44068">
    <property type="entry name" value="ZGC:194242"/>
    <property type="match status" value="1"/>
</dbReference>
<keyword evidence="1" id="KW-0808">Transferase</keyword>
<evidence type="ECO:0000313" key="1">
    <source>
        <dbReference type="EMBL" id="QDU55709.1"/>
    </source>
</evidence>
<accession>A0A518ALV1</accession>
<dbReference type="CDD" id="cd02440">
    <property type="entry name" value="AdoMet_MTases"/>
    <property type="match status" value="1"/>
</dbReference>
<evidence type="ECO:0000313" key="2">
    <source>
        <dbReference type="Proteomes" id="UP000315750"/>
    </source>
</evidence>
<dbReference type="Gene3D" id="3.40.50.150">
    <property type="entry name" value="Vaccinia Virus protein VP39"/>
    <property type="match status" value="1"/>
</dbReference>
<dbReference type="PANTHER" id="PTHR44068:SF11">
    <property type="entry name" value="GERANYL DIPHOSPHATE 2-C-METHYLTRANSFERASE"/>
    <property type="match status" value="1"/>
</dbReference>
<dbReference type="AlphaFoldDB" id="A0A518ALV1"/>
<dbReference type="GO" id="GO:0032259">
    <property type="term" value="P:methylation"/>
    <property type="evidence" value="ECO:0007669"/>
    <property type="project" value="UniProtKB-KW"/>
</dbReference>
<proteinExistence type="predicted"/>
<dbReference type="Pfam" id="PF02353">
    <property type="entry name" value="CMAS"/>
    <property type="match status" value="1"/>
</dbReference>
<dbReference type="Proteomes" id="UP000315750">
    <property type="component" value="Chromosome"/>
</dbReference>
<organism evidence="1 2">
    <name type="scientific">Aeoliella mucimassa</name>
    <dbReference type="NCBI Taxonomy" id="2527972"/>
    <lineage>
        <taxon>Bacteria</taxon>
        <taxon>Pseudomonadati</taxon>
        <taxon>Planctomycetota</taxon>
        <taxon>Planctomycetia</taxon>
        <taxon>Pirellulales</taxon>
        <taxon>Lacipirellulaceae</taxon>
        <taxon>Aeoliella</taxon>
    </lineage>
</organism>